<dbReference type="Pfam" id="PF08969">
    <property type="entry name" value="USP8_dimer"/>
    <property type="match status" value="1"/>
</dbReference>
<dbReference type="GO" id="GO:0016020">
    <property type="term" value="C:membrane"/>
    <property type="evidence" value="ECO:0007669"/>
    <property type="project" value="TreeGrafter"/>
</dbReference>
<keyword evidence="3" id="KW-1185">Reference proteome</keyword>
<organism evidence="2 3">
    <name type="scientific">Taxus chinensis</name>
    <name type="common">Chinese yew</name>
    <name type="synonym">Taxus wallichiana var. chinensis</name>
    <dbReference type="NCBI Taxonomy" id="29808"/>
    <lineage>
        <taxon>Eukaryota</taxon>
        <taxon>Viridiplantae</taxon>
        <taxon>Streptophyta</taxon>
        <taxon>Embryophyta</taxon>
        <taxon>Tracheophyta</taxon>
        <taxon>Spermatophyta</taxon>
        <taxon>Pinopsida</taxon>
        <taxon>Pinidae</taxon>
        <taxon>Conifers II</taxon>
        <taxon>Cupressales</taxon>
        <taxon>Taxaceae</taxon>
        <taxon>Taxus</taxon>
    </lineage>
</organism>
<evidence type="ECO:0000259" key="1">
    <source>
        <dbReference type="Pfam" id="PF08969"/>
    </source>
</evidence>
<reference evidence="2 3" key="1">
    <citation type="journal article" date="2021" name="Nat. Plants">
        <title>The Taxus genome provides insights into paclitaxel biosynthesis.</title>
        <authorList>
            <person name="Xiong X."/>
            <person name="Gou J."/>
            <person name="Liao Q."/>
            <person name="Li Y."/>
            <person name="Zhou Q."/>
            <person name="Bi G."/>
            <person name="Li C."/>
            <person name="Du R."/>
            <person name="Wang X."/>
            <person name="Sun T."/>
            <person name="Guo L."/>
            <person name="Liang H."/>
            <person name="Lu P."/>
            <person name="Wu Y."/>
            <person name="Zhang Z."/>
            <person name="Ro D.K."/>
            <person name="Shang Y."/>
            <person name="Huang S."/>
            <person name="Yan J."/>
        </authorList>
    </citation>
    <scope>NUCLEOTIDE SEQUENCE [LARGE SCALE GENOMIC DNA]</scope>
    <source>
        <strain evidence="2">Ta-2019</strain>
    </source>
</reference>
<dbReference type="PANTHER" id="PTHR12947">
    <property type="entry name" value="AMSH-LIKE PROTEASE"/>
    <property type="match status" value="1"/>
</dbReference>
<feature type="domain" description="USP8 dimerisation" evidence="1">
    <location>
        <begin position="1"/>
        <end position="64"/>
    </location>
</feature>
<evidence type="ECO:0000313" key="3">
    <source>
        <dbReference type="Proteomes" id="UP000824469"/>
    </source>
</evidence>
<feature type="non-terminal residue" evidence="2">
    <location>
        <position position="195"/>
    </location>
</feature>
<dbReference type="InterPro" id="IPR015063">
    <property type="entry name" value="USP8_dimer"/>
</dbReference>
<dbReference type="Proteomes" id="UP000824469">
    <property type="component" value="Unassembled WGS sequence"/>
</dbReference>
<sequence length="195" mass="22581">ANIHREEKNLIDLYIILLRFSSLISETIPQHRDFKQSHTREKVEYVKKLNGVLSELEQLKPEVSRQVNELNARYARSISQEETGDTSLEWPPRMSQGFPAYENGKGHGSSVPNNKWQNSWKANEPIRDQHFNSNQIEQQFNKLALNIPRAREETLSRHSFLGPNGLRGQWKTTTSSARMQVQYPSQVDLTPIEMP</sequence>
<protein>
    <recommendedName>
        <fullName evidence="1">USP8 dimerisation domain-containing protein</fullName>
    </recommendedName>
</protein>
<dbReference type="Gene3D" id="1.20.58.80">
    <property type="entry name" value="Phosphotransferase system, lactose/cellobiose-type IIA subunit"/>
    <property type="match status" value="1"/>
</dbReference>
<dbReference type="AlphaFoldDB" id="A0AA38FL73"/>
<gene>
    <name evidence="2" type="ORF">KI387_010565</name>
</gene>
<name>A0AA38FL73_TAXCH</name>
<dbReference type="OMA" id="PLHQDYQ"/>
<proteinExistence type="predicted"/>
<accession>A0AA38FL73</accession>
<dbReference type="PANTHER" id="PTHR12947:SF13">
    <property type="entry name" value="FI19924P1"/>
    <property type="match status" value="1"/>
</dbReference>
<dbReference type="GO" id="GO:0070536">
    <property type="term" value="P:protein K63-linked deubiquitination"/>
    <property type="evidence" value="ECO:0007669"/>
    <property type="project" value="TreeGrafter"/>
</dbReference>
<evidence type="ECO:0000313" key="2">
    <source>
        <dbReference type="EMBL" id="KAH9306161.1"/>
    </source>
</evidence>
<dbReference type="EMBL" id="JAHRHJ020000008">
    <property type="protein sequence ID" value="KAH9306161.1"/>
    <property type="molecule type" value="Genomic_DNA"/>
</dbReference>
<dbReference type="GO" id="GO:0005768">
    <property type="term" value="C:endosome"/>
    <property type="evidence" value="ECO:0007669"/>
    <property type="project" value="TreeGrafter"/>
</dbReference>
<comment type="caution">
    <text evidence="2">The sequence shown here is derived from an EMBL/GenBank/DDBJ whole genome shotgun (WGS) entry which is preliminary data.</text>
</comment>
<feature type="non-terminal residue" evidence="2">
    <location>
        <position position="1"/>
    </location>
</feature>